<dbReference type="EMBL" id="VSSQ01036792">
    <property type="protein sequence ID" value="MPM89355.1"/>
    <property type="molecule type" value="Genomic_DNA"/>
</dbReference>
<dbReference type="PANTHER" id="PTHR37485:SF1">
    <property type="entry name" value="CELL DIVISION PROTEIN FTSB"/>
    <property type="match status" value="1"/>
</dbReference>
<sequence>MAGAVVMRPQRTCTIDRQPSLAAPTSSMSTRIVPLILLLLLLLVLSQLLSGRGSIEHVSNMREQIAEQKAANEKAAKENERLSAEVSDLKEGMDMVEEKARSELGMVKPNEIYVHVAPSKR</sequence>
<keyword evidence="4" id="KW-1133">Transmembrane helix</keyword>
<keyword evidence="7" id="KW-0175">Coiled coil</keyword>
<evidence type="ECO:0000256" key="1">
    <source>
        <dbReference type="ARBA" id="ARBA00022475"/>
    </source>
</evidence>
<dbReference type="AlphaFoldDB" id="A0A645DJC6"/>
<evidence type="ECO:0000256" key="3">
    <source>
        <dbReference type="ARBA" id="ARBA00022692"/>
    </source>
</evidence>
<keyword evidence="1" id="KW-1003">Cell membrane</keyword>
<protein>
    <submittedName>
        <fullName evidence="8">Cell division protein FtsB</fullName>
    </submittedName>
</protein>
<evidence type="ECO:0000256" key="6">
    <source>
        <dbReference type="ARBA" id="ARBA00023306"/>
    </source>
</evidence>
<evidence type="ECO:0000256" key="4">
    <source>
        <dbReference type="ARBA" id="ARBA00022989"/>
    </source>
</evidence>
<evidence type="ECO:0000313" key="8">
    <source>
        <dbReference type="EMBL" id="MPM89355.1"/>
    </source>
</evidence>
<dbReference type="HAMAP" id="MF_00599">
    <property type="entry name" value="FtsB"/>
    <property type="match status" value="1"/>
</dbReference>
<gene>
    <name evidence="8" type="primary">ftsB_2</name>
    <name evidence="8" type="ORF">SDC9_136464</name>
</gene>
<dbReference type="InterPro" id="IPR023081">
    <property type="entry name" value="Cell_div_FtsB"/>
</dbReference>
<proteinExistence type="inferred from homology"/>
<evidence type="ECO:0000256" key="5">
    <source>
        <dbReference type="ARBA" id="ARBA00023136"/>
    </source>
</evidence>
<name>A0A645DJC6_9ZZZZ</name>
<feature type="coiled-coil region" evidence="7">
    <location>
        <begin position="58"/>
        <end position="99"/>
    </location>
</feature>
<keyword evidence="2 8" id="KW-0132">Cell division</keyword>
<dbReference type="GO" id="GO:0030428">
    <property type="term" value="C:cell septum"/>
    <property type="evidence" value="ECO:0007669"/>
    <property type="project" value="TreeGrafter"/>
</dbReference>
<dbReference type="Pfam" id="PF04977">
    <property type="entry name" value="DivIC"/>
    <property type="match status" value="1"/>
</dbReference>
<dbReference type="PANTHER" id="PTHR37485">
    <property type="entry name" value="CELL DIVISION PROTEIN FTSB"/>
    <property type="match status" value="1"/>
</dbReference>
<keyword evidence="5" id="KW-0472">Membrane</keyword>
<keyword evidence="3" id="KW-0812">Transmembrane</keyword>
<accession>A0A645DJC6</accession>
<evidence type="ECO:0000256" key="2">
    <source>
        <dbReference type="ARBA" id="ARBA00022618"/>
    </source>
</evidence>
<dbReference type="InterPro" id="IPR007060">
    <property type="entry name" value="FtsL/DivIC"/>
</dbReference>
<evidence type="ECO:0000256" key="7">
    <source>
        <dbReference type="SAM" id="Coils"/>
    </source>
</evidence>
<keyword evidence="6" id="KW-0131">Cell cycle</keyword>
<comment type="caution">
    <text evidence="8">The sequence shown here is derived from an EMBL/GenBank/DDBJ whole genome shotgun (WGS) entry which is preliminary data.</text>
</comment>
<organism evidence="8">
    <name type="scientific">bioreactor metagenome</name>
    <dbReference type="NCBI Taxonomy" id="1076179"/>
    <lineage>
        <taxon>unclassified sequences</taxon>
        <taxon>metagenomes</taxon>
        <taxon>ecological metagenomes</taxon>
    </lineage>
</organism>
<reference evidence="8" key="1">
    <citation type="submission" date="2019-08" db="EMBL/GenBank/DDBJ databases">
        <authorList>
            <person name="Kucharzyk K."/>
            <person name="Murdoch R.W."/>
            <person name="Higgins S."/>
            <person name="Loffler F."/>
        </authorList>
    </citation>
    <scope>NUCLEOTIDE SEQUENCE</scope>
</reference>
<dbReference type="GO" id="GO:0043093">
    <property type="term" value="P:FtsZ-dependent cytokinesis"/>
    <property type="evidence" value="ECO:0007669"/>
    <property type="project" value="TreeGrafter"/>
</dbReference>